<dbReference type="PROSITE" id="PS50111">
    <property type="entry name" value="CHEMOTAXIS_TRANSDUC_2"/>
    <property type="match status" value="1"/>
</dbReference>
<dbReference type="CDD" id="cd06225">
    <property type="entry name" value="HAMP"/>
    <property type="match status" value="1"/>
</dbReference>
<dbReference type="InterPro" id="IPR051310">
    <property type="entry name" value="MCP_chemotaxis"/>
</dbReference>
<dbReference type="CDD" id="cd11386">
    <property type="entry name" value="MCP_signal"/>
    <property type="match status" value="1"/>
</dbReference>
<evidence type="ECO:0000256" key="5">
    <source>
        <dbReference type="ARBA" id="ARBA00022989"/>
    </source>
</evidence>
<evidence type="ECO:0000259" key="11">
    <source>
        <dbReference type="PROSITE" id="PS50111"/>
    </source>
</evidence>
<evidence type="ECO:0000256" key="9">
    <source>
        <dbReference type="SAM" id="MobiDB-lite"/>
    </source>
</evidence>
<dbReference type="OrthoDB" id="354287at2"/>
<evidence type="ECO:0000256" key="10">
    <source>
        <dbReference type="SAM" id="Phobius"/>
    </source>
</evidence>
<dbReference type="GO" id="GO:0007165">
    <property type="term" value="P:signal transduction"/>
    <property type="evidence" value="ECO:0007669"/>
    <property type="project" value="UniProtKB-KW"/>
</dbReference>
<evidence type="ECO:0000256" key="1">
    <source>
        <dbReference type="ARBA" id="ARBA00004651"/>
    </source>
</evidence>
<dbReference type="InterPro" id="IPR033480">
    <property type="entry name" value="sCache_2"/>
</dbReference>
<dbReference type="GO" id="GO:0006935">
    <property type="term" value="P:chemotaxis"/>
    <property type="evidence" value="ECO:0007669"/>
    <property type="project" value="UniProtKB-KW"/>
</dbReference>
<evidence type="ECO:0000256" key="7">
    <source>
        <dbReference type="ARBA" id="ARBA00029447"/>
    </source>
</evidence>
<evidence type="ECO:0000313" key="13">
    <source>
        <dbReference type="EMBL" id="TCO74136.1"/>
    </source>
</evidence>
<dbReference type="PROSITE" id="PS50885">
    <property type="entry name" value="HAMP"/>
    <property type="match status" value="2"/>
</dbReference>
<evidence type="ECO:0000259" key="12">
    <source>
        <dbReference type="PROSITE" id="PS50885"/>
    </source>
</evidence>
<dbReference type="PANTHER" id="PTHR43531:SF11">
    <property type="entry name" value="METHYL-ACCEPTING CHEMOTAXIS PROTEIN 3"/>
    <property type="match status" value="1"/>
</dbReference>
<keyword evidence="6 10" id="KW-0472">Membrane</keyword>
<dbReference type="RefSeq" id="WP_132540679.1">
    <property type="nucleotide sequence ID" value="NZ_SLWW01000001.1"/>
</dbReference>
<dbReference type="Pfam" id="PF00015">
    <property type="entry name" value="MCPsignal"/>
    <property type="match status" value="1"/>
</dbReference>
<dbReference type="GO" id="GO:0005886">
    <property type="term" value="C:plasma membrane"/>
    <property type="evidence" value="ECO:0007669"/>
    <property type="project" value="UniProtKB-SubCell"/>
</dbReference>
<dbReference type="SMART" id="SM00283">
    <property type="entry name" value="MA"/>
    <property type="match status" value="1"/>
</dbReference>
<sequence>MPEALYKISTRIYAIVVLALGLTAFLSVFLLLRAVDNAYDMRAKELHSLTETAISLLAELDGKVQAGTLDPEEAREQGRILLSTFRFGHDGYFFAFDEAMVFRAHPFRPEWVGTDQSGFEDINGLKLIQEMNQVVRTKGAGRVDYWFNKPGSDVPEMKMGYVMAFDPWGWRIGSGAYVADIRADLASMRNAAILTLVISLVLLSGASYLLVRSVTRPLSAIVASMDDVAHARYDTRIEVADRRDEIGVLGRNLAAFRDQLARADEMAAAQERDRLDQERVVRELRTAMRTLAEGDLTAPLEQPFPASYEELRADFNSTVDTLNDLIGALIENAREIHARADEIGSASDELSRRTENQAATLEETAAALDELTTSVRAAAEGASEVEKVVKEAGKDAEGSGQVVENAIGAMSSIKRSSDEITQIIGVIDDIAFQTNLLALNAGVEAARAGEAGRGFAVVASEVRALAQRSSDAAREIKTLIEASSEHVDSGVSLVNLTGEALRQIVQRVGNIARLVTDIATGAQEQSVGLGEINVGVTQLDQVTQQNAAMVEESTAASATLRDEADALQRMVLRFRVRRSPGTGRSSSALPAPGAREFEPVALPSGTPDRATKNAGFSPKQAVNAGWQDF</sequence>
<dbReference type="Pfam" id="PF17200">
    <property type="entry name" value="sCache_2"/>
    <property type="match status" value="1"/>
</dbReference>
<comment type="subcellular location">
    <subcellularLocation>
        <location evidence="1">Cell membrane</location>
        <topology evidence="1">Multi-pass membrane protein</topology>
    </subcellularLocation>
</comment>
<dbReference type="SUPFAM" id="SSF158472">
    <property type="entry name" value="HAMP domain-like"/>
    <property type="match status" value="1"/>
</dbReference>
<proteinExistence type="inferred from homology"/>
<evidence type="ECO:0000256" key="2">
    <source>
        <dbReference type="ARBA" id="ARBA00022475"/>
    </source>
</evidence>
<dbReference type="InterPro" id="IPR003660">
    <property type="entry name" value="HAMP_dom"/>
</dbReference>
<dbReference type="PANTHER" id="PTHR43531">
    <property type="entry name" value="PROTEIN ICFG"/>
    <property type="match status" value="1"/>
</dbReference>
<dbReference type="Gene3D" id="6.10.340.10">
    <property type="match status" value="1"/>
</dbReference>
<name>A0A4R2KSV6_9RHOB</name>
<gene>
    <name evidence="13" type="ORF">EV655_101297</name>
</gene>
<dbReference type="Pfam" id="PF00672">
    <property type="entry name" value="HAMP"/>
    <property type="match status" value="2"/>
</dbReference>
<protein>
    <submittedName>
        <fullName evidence="13">Methyl-accepting chemotaxis sensory transducer with Cache sensor</fullName>
    </submittedName>
</protein>
<keyword evidence="3" id="KW-0145">Chemotaxis</keyword>
<dbReference type="Proteomes" id="UP000295142">
    <property type="component" value="Unassembled WGS sequence"/>
</dbReference>
<dbReference type="AlphaFoldDB" id="A0A4R2KSV6"/>
<feature type="transmembrane region" description="Helical" evidence="10">
    <location>
        <begin position="12"/>
        <end position="32"/>
    </location>
</feature>
<feature type="region of interest" description="Disordered" evidence="9">
    <location>
        <begin position="579"/>
        <end position="629"/>
    </location>
</feature>
<feature type="domain" description="HAMP" evidence="12">
    <location>
        <begin position="275"/>
        <end position="327"/>
    </location>
</feature>
<dbReference type="Gene3D" id="3.30.450.20">
    <property type="entry name" value="PAS domain"/>
    <property type="match status" value="1"/>
</dbReference>
<keyword evidence="5 10" id="KW-1133">Transmembrane helix</keyword>
<reference evidence="13 14" key="1">
    <citation type="submission" date="2019-03" db="EMBL/GenBank/DDBJ databases">
        <title>Genomic Encyclopedia of Type Strains, Phase IV (KMG-IV): sequencing the most valuable type-strain genomes for metagenomic binning, comparative biology and taxonomic classification.</title>
        <authorList>
            <person name="Goeker M."/>
        </authorList>
    </citation>
    <scope>NUCLEOTIDE SEQUENCE [LARGE SCALE GENOMIC DNA]</scope>
    <source>
        <strain evidence="13 14">DSM 4868</strain>
    </source>
</reference>
<evidence type="ECO:0000256" key="8">
    <source>
        <dbReference type="PROSITE-ProRule" id="PRU00284"/>
    </source>
</evidence>
<comment type="caution">
    <text evidence="13">The sequence shown here is derived from an EMBL/GenBank/DDBJ whole genome shotgun (WGS) entry which is preliminary data.</text>
</comment>
<dbReference type="SUPFAM" id="SSF58104">
    <property type="entry name" value="Methyl-accepting chemotaxis protein (MCP) signaling domain"/>
    <property type="match status" value="1"/>
</dbReference>
<evidence type="ECO:0000256" key="6">
    <source>
        <dbReference type="ARBA" id="ARBA00023136"/>
    </source>
</evidence>
<feature type="domain" description="Methyl-accepting transducer" evidence="11">
    <location>
        <begin position="332"/>
        <end position="561"/>
    </location>
</feature>
<evidence type="ECO:0000313" key="14">
    <source>
        <dbReference type="Proteomes" id="UP000295142"/>
    </source>
</evidence>
<comment type="similarity">
    <text evidence="7">Belongs to the methyl-accepting chemotaxis (MCP) protein family.</text>
</comment>
<accession>A0A4R2KSV6</accession>
<dbReference type="FunFam" id="1.10.287.950:FF:000001">
    <property type="entry name" value="Methyl-accepting chemotaxis sensory transducer"/>
    <property type="match status" value="1"/>
</dbReference>
<evidence type="ECO:0000256" key="3">
    <source>
        <dbReference type="ARBA" id="ARBA00022500"/>
    </source>
</evidence>
<keyword evidence="14" id="KW-1185">Reference proteome</keyword>
<dbReference type="Gene3D" id="1.10.287.950">
    <property type="entry name" value="Methyl-accepting chemotaxis protein"/>
    <property type="match status" value="1"/>
</dbReference>
<dbReference type="InterPro" id="IPR004089">
    <property type="entry name" value="MCPsignal_dom"/>
</dbReference>
<dbReference type="EMBL" id="SLWW01000001">
    <property type="protein sequence ID" value="TCO74136.1"/>
    <property type="molecule type" value="Genomic_DNA"/>
</dbReference>
<keyword evidence="4 10" id="KW-0812">Transmembrane</keyword>
<dbReference type="SMART" id="SM01049">
    <property type="entry name" value="Cache_2"/>
    <property type="match status" value="1"/>
</dbReference>
<dbReference type="SMART" id="SM00304">
    <property type="entry name" value="HAMP"/>
    <property type="match status" value="2"/>
</dbReference>
<keyword evidence="2" id="KW-1003">Cell membrane</keyword>
<keyword evidence="8" id="KW-0807">Transducer</keyword>
<evidence type="ECO:0000256" key="4">
    <source>
        <dbReference type="ARBA" id="ARBA00022692"/>
    </source>
</evidence>
<feature type="domain" description="HAMP" evidence="12">
    <location>
        <begin position="212"/>
        <end position="265"/>
    </location>
</feature>
<feature type="transmembrane region" description="Helical" evidence="10">
    <location>
        <begin position="191"/>
        <end position="211"/>
    </location>
</feature>
<organism evidence="13 14">
    <name type="scientific">Rhodovulum euryhalinum</name>
    <dbReference type="NCBI Taxonomy" id="35805"/>
    <lineage>
        <taxon>Bacteria</taxon>
        <taxon>Pseudomonadati</taxon>
        <taxon>Pseudomonadota</taxon>
        <taxon>Alphaproteobacteria</taxon>
        <taxon>Rhodobacterales</taxon>
        <taxon>Paracoccaceae</taxon>
        <taxon>Rhodovulum</taxon>
    </lineage>
</organism>